<evidence type="ECO:0000313" key="4">
    <source>
        <dbReference type="EMBL" id="EST89369.1"/>
    </source>
</evidence>
<proteinExistence type="predicted"/>
<dbReference type="STRING" id="1408226.T233_01504"/>
<evidence type="ECO:0000256" key="1">
    <source>
        <dbReference type="ARBA" id="ARBA00022729"/>
    </source>
</evidence>
<dbReference type="InterPro" id="IPR029050">
    <property type="entry name" value="Immunoprotect_excell_Ig-like"/>
</dbReference>
<keyword evidence="2" id="KW-0472">Membrane</keyword>
<evidence type="ECO:0000313" key="5">
    <source>
        <dbReference type="Proteomes" id="UP000018126"/>
    </source>
</evidence>
<feature type="transmembrane region" description="Helical" evidence="2">
    <location>
        <begin position="26"/>
        <end position="43"/>
    </location>
</feature>
<gene>
    <name evidence="4" type="ORF">T233_01504</name>
</gene>
<dbReference type="AlphaFoldDB" id="V6Q2L7"/>
<evidence type="ECO:0000259" key="3">
    <source>
        <dbReference type="Pfam" id="PF11611"/>
    </source>
</evidence>
<keyword evidence="2" id="KW-0812">Transmembrane</keyword>
<dbReference type="Pfam" id="PF11611">
    <property type="entry name" value="DUF4352"/>
    <property type="match status" value="1"/>
</dbReference>
<accession>V6Q2L7</accession>
<name>V6Q2L7_9ENTE</name>
<dbReference type="eggNOG" id="ENOG5032TRR">
    <property type="taxonomic scope" value="Bacteria"/>
</dbReference>
<keyword evidence="5" id="KW-1185">Reference proteome</keyword>
<reference evidence="4 5" key="1">
    <citation type="journal article" date="2013" name="Genome Announc.">
        <title>High-Quality Draft Genome Sequence of Vagococcus lutrae Strain LBD1, Isolated from the Largemouth Bass Micropterus salmoides.</title>
        <authorList>
            <person name="Lebreton F."/>
            <person name="Valentino M.D."/>
            <person name="Duncan L.B."/>
            <person name="Zeng Q."/>
            <person name="Manson McGuire A."/>
            <person name="Earl A.M."/>
            <person name="Gilmore M.S."/>
        </authorList>
    </citation>
    <scope>NUCLEOTIDE SEQUENCE [LARGE SCALE GENOMIC DNA]</scope>
    <source>
        <strain evidence="4 5">LBD1</strain>
    </source>
</reference>
<comment type="caution">
    <text evidence="4">The sequence shown here is derived from an EMBL/GenBank/DDBJ whole genome shotgun (WGS) entry which is preliminary data.</text>
</comment>
<feature type="domain" description="DUF4352" evidence="3">
    <location>
        <begin position="72"/>
        <end position="188"/>
    </location>
</feature>
<dbReference type="Gene3D" id="2.60.40.1240">
    <property type="match status" value="1"/>
</dbReference>
<keyword evidence="1" id="KW-0732">Signal</keyword>
<organism evidence="4 5">
    <name type="scientific">Vagococcus lutrae LBD1</name>
    <dbReference type="NCBI Taxonomy" id="1408226"/>
    <lineage>
        <taxon>Bacteria</taxon>
        <taxon>Bacillati</taxon>
        <taxon>Bacillota</taxon>
        <taxon>Bacilli</taxon>
        <taxon>Lactobacillales</taxon>
        <taxon>Enterococcaceae</taxon>
        <taxon>Vagococcus</taxon>
    </lineage>
</organism>
<evidence type="ECO:0000256" key="2">
    <source>
        <dbReference type="SAM" id="Phobius"/>
    </source>
</evidence>
<dbReference type="EMBL" id="AYSH01000019">
    <property type="protein sequence ID" value="EST89369.1"/>
    <property type="molecule type" value="Genomic_DNA"/>
</dbReference>
<dbReference type="InterPro" id="IPR029051">
    <property type="entry name" value="DUF4352"/>
</dbReference>
<dbReference type="PATRIC" id="fig|1408226.3.peg.1460"/>
<sequence length="196" mass="21994">MRKKQVTHEDGKTYIMKEKKPFYKKWWLWLVVIIILAAILIPGKTEDTGARLKQTKDTSSVSDTDEAQDNIFKVGDTVDVNGYEITVNNVDYSDGQEYNEPSEGKKFVIINVTITNNSDERESYNPLDFSLVADGNAQSTGFTYLEGIDTLESGDLDTGASVTGNLIQEANPEAKLKLRYEGNPFLKNKNVEIELN</sequence>
<dbReference type="Proteomes" id="UP000018126">
    <property type="component" value="Unassembled WGS sequence"/>
</dbReference>
<dbReference type="RefSeq" id="WP_023606810.1">
    <property type="nucleotide sequence ID" value="NZ_AYSH01000019.1"/>
</dbReference>
<keyword evidence="2" id="KW-1133">Transmembrane helix</keyword>
<protein>
    <recommendedName>
        <fullName evidence="3">DUF4352 domain-containing protein</fullName>
    </recommendedName>
</protein>